<proteinExistence type="predicted"/>
<evidence type="ECO:0000256" key="1">
    <source>
        <dbReference type="SAM" id="MobiDB-lite"/>
    </source>
</evidence>
<protein>
    <submittedName>
        <fullName evidence="2">Uncharacterized protein</fullName>
    </submittedName>
</protein>
<comment type="caution">
    <text evidence="2">The sequence shown here is derived from an EMBL/GenBank/DDBJ whole genome shotgun (WGS) entry which is preliminary data.</text>
</comment>
<feature type="region of interest" description="Disordered" evidence="1">
    <location>
        <begin position="1"/>
        <end position="25"/>
    </location>
</feature>
<keyword evidence="3" id="KW-1185">Reference proteome</keyword>
<organism evidence="2 3">
    <name type="scientific">Eumeta variegata</name>
    <name type="common">Bagworm moth</name>
    <name type="synonym">Eumeta japonica</name>
    <dbReference type="NCBI Taxonomy" id="151549"/>
    <lineage>
        <taxon>Eukaryota</taxon>
        <taxon>Metazoa</taxon>
        <taxon>Ecdysozoa</taxon>
        <taxon>Arthropoda</taxon>
        <taxon>Hexapoda</taxon>
        <taxon>Insecta</taxon>
        <taxon>Pterygota</taxon>
        <taxon>Neoptera</taxon>
        <taxon>Endopterygota</taxon>
        <taxon>Lepidoptera</taxon>
        <taxon>Glossata</taxon>
        <taxon>Ditrysia</taxon>
        <taxon>Tineoidea</taxon>
        <taxon>Psychidae</taxon>
        <taxon>Oiketicinae</taxon>
        <taxon>Eumeta</taxon>
    </lineage>
</organism>
<dbReference type="AlphaFoldDB" id="A0A4C1Y505"/>
<dbReference type="Proteomes" id="UP000299102">
    <property type="component" value="Unassembled WGS sequence"/>
</dbReference>
<evidence type="ECO:0000313" key="2">
    <source>
        <dbReference type="EMBL" id="GBP71311.1"/>
    </source>
</evidence>
<name>A0A4C1Y505_EUMVA</name>
<reference evidence="2 3" key="1">
    <citation type="journal article" date="2019" name="Commun. Biol.">
        <title>The bagworm genome reveals a unique fibroin gene that provides high tensile strength.</title>
        <authorList>
            <person name="Kono N."/>
            <person name="Nakamura H."/>
            <person name="Ohtoshi R."/>
            <person name="Tomita M."/>
            <person name="Numata K."/>
            <person name="Arakawa K."/>
        </authorList>
    </citation>
    <scope>NUCLEOTIDE SEQUENCE [LARGE SCALE GENOMIC DNA]</scope>
</reference>
<accession>A0A4C1Y505</accession>
<evidence type="ECO:0000313" key="3">
    <source>
        <dbReference type="Proteomes" id="UP000299102"/>
    </source>
</evidence>
<sequence length="81" mass="9123">MEDGSPCPTRAGGVPKTKKRTLINSSVQPPLLRAELRARPPPRPRLILPVLTRVDPTLSKGNKRRASSLSDNELRLYRRRL</sequence>
<dbReference type="EMBL" id="BGZK01001104">
    <property type="protein sequence ID" value="GBP71311.1"/>
    <property type="molecule type" value="Genomic_DNA"/>
</dbReference>
<gene>
    <name evidence="2" type="ORF">EVAR_57695_1</name>
</gene>